<gene>
    <name evidence="1" type="ORF">L9F63_021333</name>
</gene>
<comment type="caution">
    <text evidence="1">The sequence shown here is derived from an EMBL/GenBank/DDBJ whole genome shotgun (WGS) entry which is preliminary data.</text>
</comment>
<protein>
    <submittedName>
        <fullName evidence="1">Uncharacterized protein</fullName>
    </submittedName>
</protein>
<dbReference type="Proteomes" id="UP001233999">
    <property type="component" value="Unassembled WGS sequence"/>
</dbReference>
<sequence>FLHRFIQDESCQSSNTTILNPTVLPVTNQFRKNIEYSQFRKNIANSGRIKPIPEEYSYEIVLRKIQFRKNIEYSYEIVLRK</sequence>
<accession>A0AAD7ZR47</accession>
<keyword evidence="2" id="KW-1185">Reference proteome</keyword>
<name>A0AAD7ZR47_DIPPU</name>
<evidence type="ECO:0000313" key="2">
    <source>
        <dbReference type="Proteomes" id="UP001233999"/>
    </source>
</evidence>
<reference evidence="1" key="2">
    <citation type="submission" date="2023-05" db="EMBL/GenBank/DDBJ databases">
        <authorList>
            <person name="Fouks B."/>
        </authorList>
    </citation>
    <scope>NUCLEOTIDE SEQUENCE</scope>
    <source>
        <strain evidence="1">Stay&amp;Tobe</strain>
        <tissue evidence="1">Testes</tissue>
    </source>
</reference>
<feature type="non-terminal residue" evidence="1">
    <location>
        <position position="81"/>
    </location>
</feature>
<proteinExistence type="predicted"/>
<feature type="non-terminal residue" evidence="1">
    <location>
        <position position="1"/>
    </location>
</feature>
<evidence type="ECO:0000313" key="1">
    <source>
        <dbReference type="EMBL" id="KAJ9584333.1"/>
    </source>
</evidence>
<dbReference type="EMBL" id="JASPKZ010007429">
    <property type="protein sequence ID" value="KAJ9584333.1"/>
    <property type="molecule type" value="Genomic_DNA"/>
</dbReference>
<dbReference type="AlphaFoldDB" id="A0AAD7ZR47"/>
<organism evidence="1 2">
    <name type="scientific">Diploptera punctata</name>
    <name type="common">Pacific beetle cockroach</name>
    <dbReference type="NCBI Taxonomy" id="6984"/>
    <lineage>
        <taxon>Eukaryota</taxon>
        <taxon>Metazoa</taxon>
        <taxon>Ecdysozoa</taxon>
        <taxon>Arthropoda</taxon>
        <taxon>Hexapoda</taxon>
        <taxon>Insecta</taxon>
        <taxon>Pterygota</taxon>
        <taxon>Neoptera</taxon>
        <taxon>Polyneoptera</taxon>
        <taxon>Dictyoptera</taxon>
        <taxon>Blattodea</taxon>
        <taxon>Blaberoidea</taxon>
        <taxon>Blaberidae</taxon>
        <taxon>Diplopterinae</taxon>
        <taxon>Diploptera</taxon>
    </lineage>
</organism>
<reference evidence="1" key="1">
    <citation type="journal article" date="2023" name="IScience">
        <title>Live-bearing cockroach genome reveals convergent evolutionary mechanisms linked to viviparity in insects and beyond.</title>
        <authorList>
            <person name="Fouks B."/>
            <person name="Harrison M.C."/>
            <person name="Mikhailova A.A."/>
            <person name="Marchal E."/>
            <person name="English S."/>
            <person name="Carruthers M."/>
            <person name="Jennings E.C."/>
            <person name="Chiamaka E.L."/>
            <person name="Frigard R.A."/>
            <person name="Pippel M."/>
            <person name="Attardo G.M."/>
            <person name="Benoit J.B."/>
            <person name="Bornberg-Bauer E."/>
            <person name="Tobe S.S."/>
        </authorList>
    </citation>
    <scope>NUCLEOTIDE SEQUENCE</scope>
    <source>
        <strain evidence="1">Stay&amp;Tobe</strain>
    </source>
</reference>